<feature type="compositionally biased region" description="Low complexity" evidence="1">
    <location>
        <begin position="28"/>
        <end position="39"/>
    </location>
</feature>
<name>A0AAW0AVE5_9AGAR</name>
<feature type="compositionally biased region" description="Acidic residues" evidence="1">
    <location>
        <begin position="375"/>
        <end position="392"/>
    </location>
</feature>
<organism evidence="2 3">
    <name type="scientific">Favolaschia claudopus</name>
    <dbReference type="NCBI Taxonomy" id="2862362"/>
    <lineage>
        <taxon>Eukaryota</taxon>
        <taxon>Fungi</taxon>
        <taxon>Dikarya</taxon>
        <taxon>Basidiomycota</taxon>
        <taxon>Agaricomycotina</taxon>
        <taxon>Agaricomycetes</taxon>
        <taxon>Agaricomycetidae</taxon>
        <taxon>Agaricales</taxon>
        <taxon>Marasmiineae</taxon>
        <taxon>Mycenaceae</taxon>
        <taxon>Favolaschia</taxon>
    </lineage>
</organism>
<feature type="region of interest" description="Disordered" evidence="1">
    <location>
        <begin position="149"/>
        <end position="179"/>
    </location>
</feature>
<dbReference type="EMBL" id="JAWWNJ010000050">
    <property type="protein sequence ID" value="KAK7016599.1"/>
    <property type="molecule type" value="Genomic_DNA"/>
</dbReference>
<feature type="compositionally biased region" description="Acidic residues" evidence="1">
    <location>
        <begin position="432"/>
        <end position="451"/>
    </location>
</feature>
<feature type="compositionally biased region" description="Gly residues" evidence="1">
    <location>
        <begin position="465"/>
        <end position="474"/>
    </location>
</feature>
<feature type="compositionally biased region" description="Basic residues" evidence="1">
    <location>
        <begin position="416"/>
        <end position="427"/>
    </location>
</feature>
<feature type="region of interest" description="Disordered" evidence="1">
    <location>
        <begin position="22"/>
        <end position="54"/>
    </location>
</feature>
<evidence type="ECO:0000256" key="1">
    <source>
        <dbReference type="SAM" id="MobiDB-lite"/>
    </source>
</evidence>
<comment type="caution">
    <text evidence="2">The sequence shown here is derived from an EMBL/GenBank/DDBJ whole genome shotgun (WGS) entry which is preliminary data.</text>
</comment>
<protein>
    <submittedName>
        <fullName evidence="2">Uncharacterized protein</fullName>
    </submittedName>
</protein>
<feature type="region of interest" description="Disordered" evidence="1">
    <location>
        <begin position="370"/>
        <end position="402"/>
    </location>
</feature>
<accession>A0AAW0AVE5</accession>
<gene>
    <name evidence="2" type="ORF">R3P38DRAFT_3567146</name>
</gene>
<feature type="compositionally biased region" description="Low complexity" evidence="1">
    <location>
        <begin position="155"/>
        <end position="167"/>
    </location>
</feature>
<dbReference type="AlphaFoldDB" id="A0AAW0AVE5"/>
<proteinExistence type="predicted"/>
<reference evidence="2 3" key="1">
    <citation type="journal article" date="2024" name="J Genomics">
        <title>Draft genome sequencing and assembly of Favolaschia claudopus CIRM-BRFM 2984 isolated from oak limbs.</title>
        <authorList>
            <person name="Navarro D."/>
            <person name="Drula E."/>
            <person name="Chaduli D."/>
            <person name="Cazenave R."/>
            <person name="Ahrendt S."/>
            <person name="Wang J."/>
            <person name="Lipzen A."/>
            <person name="Daum C."/>
            <person name="Barry K."/>
            <person name="Grigoriev I.V."/>
            <person name="Favel A."/>
            <person name="Rosso M.N."/>
            <person name="Martin F."/>
        </authorList>
    </citation>
    <scope>NUCLEOTIDE SEQUENCE [LARGE SCALE GENOMIC DNA]</scope>
    <source>
        <strain evidence="2 3">CIRM-BRFM 2984</strain>
    </source>
</reference>
<feature type="region of interest" description="Disordered" evidence="1">
    <location>
        <begin position="75"/>
        <end position="95"/>
    </location>
</feature>
<feature type="compositionally biased region" description="Basic residues" evidence="1">
    <location>
        <begin position="494"/>
        <end position="512"/>
    </location>
</feature>
<keyword evidence="3" id="KW-1185">Reference proteome</keyword>
<evidence type="ECO:0000313" key="3">
    <source>
        <dbReference type="Proteomes" id="UP001362999"/>
    </source>
</evidence>
<dbReference type="Proteomes" id="UP001362999">
    <property type="component" value="Unassembled WGS sequence"/>
</dbReference>
<feature type="region of interest" description="Disordered" evidence="1">
    <location>
        <begin position="415"/>
        <end position="588"/>
    </location>
</feature>
<sequence>MFGTPALPSNTLEPDHHTLTSTVNVSMASSPASPSANEPAPDRPTLSTWAPKGDDELSKAVRTYIRKTIEPKFLAARDRKQNKQPIDPDNPEFTTLRQYSDGPLLVDIEKQFQISQHYYVKAFTDKLYTTLSNGSGYAHRSGAAKAATNDALGEGASTSTSAPGSSTKQPKKQFRAETGLDIYKREQSKTINSERDKRISAGTTQSLSWFGTARPRTCTALRGLLVGRASFAVAIAYQDESGLAYAYETVSTTGRSSASFAFDDTTKSRFRAFARGALNRTLVQNEEGRDSLPDIKASELTAREIVFMLQSFFDVAHKDVQLMLPLGFDAKRTTVALLAATPAQLQEYYSYALQCQKRGERPEVTMIVPPSTHLDEEEPPVAPVEDEPEVEDWSASIVSPAPEDVVKQVADELAAKKKKGRGGKRKVVHDSDEGDSDDEKLADNGVGDDDDLNRPAEKPEKTGGEAAGGQGASTGGDVPEDKLEGAGNGGNGRGRGRGRPRGQRGVRGRGGRGRGTGARLPAASAKGTRKGADMPPAEDADAAVRPSVTSAKAKRKATDASDAEEDNPPKKRKANPTPGAEKRKEMIT</sequence>
<feature type="compositionally biased region" description="Basic and acidic residues" evidence="1">
    <location>
        <begin position="452"/>
        <end position="463"/>
    </location>
</feature>
<evidence type="ECO:0000313" key="2">
    <source>
        <dbReference type="EMBL" id="KAK7016599.1"/>
    </source>
</evidence>